<dbReference type="InterPro" id="IPR052347">
    <property type="entry name" value="Isochorismatase_Nicotinamidase"/>
</dbReference>
<evidence type="ECO:0000256" key="5">
    <source>
        <dbReference type="ARBA" id="ARBA00037900"/>
    </source>
</evidence>
<dbReference type="EMBL" id="LDQC01000114">
    <property type="protein sequence ID" value="KTR02435.1"/>
    <property type="molecule type" value="Genomic_DNA"/>
</dbReference>
<dbReference type="EC" id="3.5.1.19" evidence="6"/>
<evidence type="ECO:0000256" key="2">
    <source>
        <dbReference type="ARBA" id="ARBA00022642"/>
    </source>
</evidence>
<dbReference type="OrthoDB" id="9791276at2"/>
<keyword evidence="3" id="KW-0479">Metal-binding</keyword>
<dbReference type="Gene3D" id="3.40.50.850">
    <property type="entry name" value="Isochorismatase-like"/>
    <property type="match status" value="1"/>
</dbReference>
<evidence type="ECO:0000259" key="9">
    <source>
        <dbReference type="Pfam" id="PF00857"/>
    </source>
</evidence>
<gene>
    <name evidence="10" type="ORF">NS184_15955</name>
</gene>
<evidence type="ECO:0000313" key="10">
    <source>
        <dbReference type="EMBL" id="KTR02435.1"/>
    </source>
</evidence>
<dbReference type="GO" id="GO:0046872">
    <property type="term" value="F:metal ion binding"/>
    <property type="evidence" value="ECO:0007669"/>
    <property type="project" value="UniProtKB-KW"/>
</dbReference>
<dbReference type="GO" id="GO:0008936">
    <property type="term" value="F:nicotinamidase activity"/>
    <property type="evidence" value="ECO:0007669"/>
    <property type="project" value="UniProtKB-EC"/>
</dbReference>
<accession>A0A175RFK8</accession>
<evidence type="ECO:0000256" key="6">
    <source>
        <dbReference type="ARBA" id="ARBA00039017"/>
    </source>
</evidence>
<dbReference type="AlphaFoldDB" id="A0A175RFK8"/>
<dbReference type="Proteomes" id="UP000078252">
    <property type="component" value="Unassembled WGS sequence"/>
</dbReference>
<organism evidence="10 11">
    <name type="scientific">Curtobacterium luteum</name>
    <dbReference type="NCBI Taxonomy" id="33881"/>
    <lineage>
        <taxon>Bacteria</taxon>
        <taxon>Bacillati</taxon>
        <taxon>Actinomycetota</taxon>
        <taxon>Actinomycetes</taxon>
        <taxon>Micrococcales</taxon>
        <taxon>Microbacteriaceae</taxon>
        <taxon>Curtobacterium</taxon>
    </lineage>
</organism>
<dbReference type="Pfam" id="PF00857">
    <property type="entry name" value="Isochorismatase"/>
    <property type="match status" value="1"/>
</dbReference>
<reference evidence="10 11" key="1">
    <citation type="journal article" date="2016" name="Front. Microbiol.">
        <title>Genomic Resource of Rice Seed Associated Bacteria.</title>
        <authorList>
            <person name="Midha S."/>
            <person name="Bansal K."/>
            <person name="Sharma S."/>
            <person name="Kumar N."/>
            <person name="Patil P.P."/>
            <person name="Chaudhry V."/>
            <person name="Patil P.B."/>
        </authorList>
    </citation>
    <scope>NUCLEOTIDE SEQUENCE [LARGE SCALE GENOMIC DNA]</scope>
    <source>
        <strain evidence="10 11">NS184</strain>
    </source>
</reference>
<comment type="caution">
    <text evidence="10">The sequence shown here is derived from an EMBL/GenBank/DDBJ whole genome shotgun (WGS) entry which is preliminary data.</text>
</comment>
<feature type="compositionally biased region" description="Basic and acidic residues" evidence="8">
    <location>
        <begin position="190"/>
        <end position="199"/>
    </location>
</feature>
<dbReference type="GO" id="GO:0019363">
    <property type="term" value="P:pyridine nucleotide biosynthetic process"/>
    <property type="evidence" value="ECO:0007669"/>
    <property type="project" value="UniProtKB-KW"/>
</dbReference>
<dbReference type="PATRIC" id="fig|33881.3.peg.198"/>
<comment type="similarity">
    <text evidence="1">Belongs to the isochorismatase family.</text>
</comment>
<dbReference type="RefSeq" id="WP_058727066.1">
    <property type="nucleotide sequence ID" value="NZ_LDQC01000114.1"/>
</dbReference>
<dbReference type="InterPro" id="IPR036380">
    <property type="entry name" value="Isochorismatase-like_sf"/>
</dbReference>
<dbReference type="InterPro" id="IPR000868">
    <property type="entry name" value="Isochorismatase-like_dom"/>
</dbReference>
<protein>
    <recommendedName>
        <fullName evidence="6">nicotinamidase</fullName>
        <ecNumber evidence="6">3.5.1.19</ecNumber>
    </recommendedName>
    <alternativeName>
        <fullName evidence="7">Nicotinamide deamidase</fullName>
    </alternativeName>
</protein>
<evidence type="ECO:0000256" key="4">
    <source>
        <dbReference type="ARBA" id="ARBA00022801"/>
    </source>
</evidence>
<feature type="region of interest" description="Disordered" evidence="8">
    <location>
        <begin position="187"/>
        <end position="206"/>
    </location>
</feature>
<keyword evidence="4" id="KW-0378">Hydrolase</keyword>
<evidence type="ECO:0000256" key="8">
    <source>
        <dbReference type="SAM" id="MobiDB-lite"/>
    </source>
</evidence>
<dbReference type="PANTHER" id="PTHR11080:SF2">
    <property type="entry name" value="LD05707P"/>
    <property type="match status" value="1"/>
</dbReference>
<sequence>MARALLVVDLQNDFTEGGALGVTGGDAVAERISVFLGQHAGEYDLIVGSRDWHHGDDDNGGHFAGAEGPDFVDTWPVHCVQDTPGAEYHPAFDTDPVDVHVYKGQGAPAYSAFHGRTADGVPLGQVFEQHDVREVDIVGIATDHCVRASALDALEGGAAVTVYEDLVVGVDPERSAAALDEVRSAGGLVDHSDTDEGLHRPGGARV</sequence>
<feature type="domain" description="Isochorismatase-like" evidence="9">
    <location>
        <begin position="4"/>
        <end position="188"/>
    </location>
</feature>
<dbReference type="STRING" id="33881.NS184_15955"/>
<proteinExistence type="inferred from homology"/>
<name>A0A175RFK8_9MICO</name>
<dbReference type="PANTHER" id="PTHR11080">
    <property type="entry name" value="PYRAZINAMIDASE/NICOTINAMIDASE"/>
    <property type="match status" value="1"/>
</dbReference>
<evidence type="ECO:0000256" key="3">
    <source>
        <dbReference type="ARBA" id="ARBA00022723"/>
    </source>
</evidence>
<keyword evidence="2" id="KW-0662">Pyridine nucleotide biosynthesis</keyword>
<comment type="pathway">
    <text evidence="5">Cofactor biosynthesis; nicotinate biosynthesis; nicotinate from nicotinamide: step 1/1.</text>
</comment>
<dbReference type="SUPFAM" id="SSF52499">
    <property type="entry name" value="Isochorismatase-like hydrolases"/>
    <property type="match status" value="1"/>
</dbReference>
<evidence type="ECO:0000313" key="11">
    <source>
        <dbReference type="Proteomes" id="UP000078252"/>
    </source>
</evidence>
<evidence type="ECO:0000256" key="7">
    <source>
        <dbReference type="ARBA" id="ARBA00043224"/>
    </source>
</evidence>
<evidence type="ECO:0000256" key="1">
    <source>
        <dbReference type="ARBA" id="ARBA00006336"/>
    </source>
</evidence>